<dbReference type="Proteomes" id="UP000249739">
    <property type="component" value="Unassembled WGS sequence"/>
</dbReference>
<dbReference type="Pfam" id="PF13629">
    <property type="entry name" value="T2SS-T3SS_pil_N"/>
    <property type="match status" value="1"/>
</dbReference>
<name>A0A2W5HJP8_9BACT</name>
<dbReference type="GO" id="GO:0015627">
    <property type="term" value="C:type II protein secretion system complex"/>
    <property type="evidence" value="ECO:0007669"/>
    <property type="project" value="TreeGrafter"/>
</dbReference>
<comment type="caution">
    <text evidence="5">The sequence shown here is derived from an EMBL/GenBank/DDBJ whole genome shotgun (WGS) entry which is preliminary data.</text>
</comment>
<evidence type="ECO:0000256" key="1">
    <source>
        <dbReference type="RuleBase" id="RU004003"/>
    </source>
</evidence>
<dbReference type="InterPro" id="IPR001775">
    <property type="entry name" value="GspD/PilQ"/>
</dbReference>
<evidence type="ECO:0000313" key="5">
    <source>
        <dbReference type="EMBL" id="PZP55912.1"/>
    </source>
</evidence>
<reference evidence="5 6" key="1">
    <citation type="submission" date="2017-08" db="EMBL/GenBank/DDBJ databases">
        <title>Infants hospitalized years apart are colonized by the same room-sourced microbial strains.</title>
        <authorList>
            <person name="Brooks B."/>
            <person name="Olm M.R."/>
            <person name="Firek B.A."/>
            <person name="Baker R."/>
            <person name="Thomas B.C."/>
            <person name="Morowitz M.J."/>
            <person name="Banfield J.F."/>
        </authorList>
    </citation>
    <scope>NUCLEOTIDE SEQUENCE [LARGE SCALE GENOMIC DNA]</scope>
    <source>
        <strain evidence="5">S2_006_000_R2_64</strain>
    </source>
</reference>
<protein>
    <submittedName>
        <fullName evidence="5">Phospholipid-binding domain-containing protein</fullName>
    </submittedName>
</protein>
<evidence type="ECO:0000259" key="3">
    <source>
        <dbReference type="Pfam" id="PF00263"/>
    </source>
</evidence>
<evidence type="ECO:0000259" key="4">
    <source>
        <dbReference type="Pfam" id="PF13629"/>
    </source>
</evidence>
<feature type="chain" id="PRO_5016040553" evidence="2">
    <location>
        <begin position="29"/>
        <end position="523"/>
    </location>
</feature>
<feature type="signal peptide" evidence="2">
    <location>
        <begin position="1"/>
        <end position="28"/>
    </location>
</feature>
<dbReference type="GO" id="GO:0009306">
    <property type="term" value="P:protein secretion"/>
    <property type="evidence" value="ECO:0007669"/>
    <property type="project" value="InterPro"/>
</dbReference>
<organism evidence="5 6">
    <name type="scientific">Micavibrio aeruginosavorus</name>
    <dbReference type="NCBI Taxonomy" id="349221"/>
    <lineage>
        <taxon>Bacteria</taxon>
        <taxon>Pseudomonadati</taxon>
        <taxon>Bdellovibrionota</taxon>
        <taxon>Bdellovibrionia</taxon>
        <taxon>Bdellovibrionales</taxon>
        <taxon>Pseudobdellovibrionaceae</taxon>
        <taxon>Micavibrio</taxon>
    </lineage>
</organism>
<evidence type="ECO:0000313" key="6">
    <source>
        <dbReference type="Proteomes" id="UP000249739"/>
    </source>
</evidence>
<sequence>MFSTGLSTVRLLAVMCAAILINSVPVNAAVNHVNAEPDTFMSVAVGKGEVLTIPAGVSDVMIANPKVLEISAIQSNKLYLVGTNIGATNIIIMDSFGSILKNINVDVNLNIVEITRQVHKIFPKEQDVKIDLVGDQVVLTGLVSTPAVSVRIAELVGAQVGEVLEMSGKPIESIIENLLEVRGEQQVMLRVRIVEMNRGVLKELGSEISSRDANAVLARNSGIRAGILSASQTGLTEDPYTIGSFLFNTGISGIGDLNFLINLLEQDNLASTLAEPNLTAISGEEAGFLAGGEFPVPAGRDQTGNVTIQYKKFGVSLNFKPIVLSEDRVSLQLNTEVSSLNPAQGITLSDVQVPGLDVRRATTTVEMNSGGSLMIAGLLRSDNTKGLNGIPGIKNTPILGNLLSSQSFQRSETELVVIVTPFMVKPYADDKMSKPVAKSELDPMLPPPPPAGLMAPGKNGKPAVAPIEQSLLEEDPVIEAEEPATVKLDTPLNKVFSKNMKQIYGQKLHNMPDKTQSYGYMLD</sequence>
<comment type="similarity">
    <text evidence="1">Belongs to the bacterial secretin family.</text>
</comment>
<dbReference type="InterPro" id="IPR004846">
    <property type="entry name" value="T2SS/T3SS_dom"/>
</dbReference>
<keyword evidence="2" id="KW-0732">Signal</keyword>
<dbReference type="EMBL" id="QFOT01000045">
    <property type="protein sequence ID" value="PZP55912.1"/>
    <property type="molecule type" value="Genomic_DNA"/>
</dbReference>
<proteinExistence type="inferred from homology"/>
<feature type="domain" description="Pilus formation protein N-terminal" evidence="4">
    <location>
        <begin position="41"/>
        <end position="107"/>
    </location>
</feature>
<evidence type="ECO:0000256" key="2">
    <source>
        <dbReference type="SAM" id="SignalP"/>
    </source>
</evidence>
<accession>A0A2W5HJP8</accession>
<dbReference type="Pfam" id="PF00263">
    <property type="entry name" value="Secretin"/>
    <property type="match status" value="1"/>
</dbReference>
<gene>
    <name evidence="5" type="ORF">DI586_05320</name>
</gene>
<dbReference type="InterPro" id="IPR032789">
    <property type="entry name" value="T2SS-T3SS_pil_N"/>
</dbReference>
<dbReference type="PANTHER" id="PTHR30332">
    <property type="entry name" value="PROBABLE GENERAL SECRETION PATHWAY PROTEIN D"/>
    <property type="match status" value="1"/>
</dbReference>
<feature type="domain" description="Type II/III secretion system secretin-like" evidence="3">
    <location>
        <begin position="263"/>
        <end position="424"/>
    </location>
</feature>
<dbReference type="InterPro" id="IPR050810">
    <property type="entry name" value="Bact_Secretion_Sys_Channel"/>
</dbReference>
<dbReference type="PANTHER" id="PTHR30332:SF17">
    <property type="entry name" value="TYPE IV PILIATION SYSTEM PROTEIN DR_0774-RELATED"/>
    <property type="match status" value="1"/>
</dbReference>
<dbReference type="AlphaFoldDB" id="A0A2W5HJP8"/>
<dbReference type="PRINTS" id="PR00811">
    <property type="entry name" value="BCTERIALGSPD"/>
</dbReference>